<dbReference type="EMBL" id="JAAMPC010000004">
    <property type="protein sequence ID" value="KAG2313916.1"/>
    <property type="molecule type" value="Genomic_DNA"/>
</dbReference>
<feature type="compositionally biased region" description="Polar residues" evidence="1">
    <location>
        <begin position="66"/>
        <end position="75"/>
    </location>
</feature>
<accession>A0A8X7VMB6</accession>
<feature type="compositionally biased region" description="Acidic residues" evidence="1">
    <location>
        <begin position="29"/>
        <end position="41"/>
    </location>
</feature>
<evidence type="ECO:0000256" key="1">
    <source>
        <dbReference type="SAM" id="MobiDB-lite"/>
    </source>
</evidence>
<feature type="compositionally biased region" description="Basic and acidic residues" evidence="1">
    <location>
        <begin position="42"/>
        <end position="58"/>
    </location>
</feature>
<keyword evidence="3" id="KW-1185">Reference proteome</keyword>
<evidence type="ECO:0000313" key="3">
    <source>
        <dbReference type="Proteomes" id="UP000886595"/>
    </source>
</evidence>
<dbReference type="Proteomes" id="UP000886595">
    <property type="component" value="Unassembled WGS sequence"/>
</dbReference>
<feature type="region of interest" description="Disordered" evidence="1">
    <location>
        <begin position="1"/>
        <end position="75"/>
    </location>
</feature>
<organism evidence="2 3">
    <name type="scientific">Brassica carinata</name>
    <name type="common">Ethiopian mustard</name>
    <name type="synonym">Abyssinian cabbage</name>
    <dbReference type="NCBI Taxonomy" id="52824"/>
    <lineage>
        <taxon>Eukaryota</taxon>
        <taxon>Viridiplantae</taxon>
        <taxon>Streptophyta</taxon>
        <taxon>Embryophyta</taxon>
        <taxon>Tracheophyta</taxon>
        <taxon>Spermatophyta</taxon>
        <taxon>Magnoliopsida</taxon>
        <taxon>eudicotyledons</taxon>
        <taxon>Gunneridae</taxon>
        <taxon>Pentapetalae</taxon>
        <taxon>rosids</taxon>
        <taxon>malvids</taxon>
        <taxon>Brassicales</taxon>
        <taxon>Brassicaceae</taxon>
        <taxon>Brassiceae</taxon>
        <taxon>Brassica</taxon>
    </lineage>
</organism>
<protein>
    <submittedName>
        <fullName evidence="2">Uncharacterized protein</fullName>
    </submittedName>
</protein>
<sequence length="75" mass="8634">MDLELRDIFGFSDGNDEKEDTYDPNWCMDESEEDCVEEDLTDDTHSSGEFRETGYRDEDPAEQPENDSQTGSDID</sequence>
<name>A0A8X7VMB6_BRACI</name>
<gene>
    <name evidence="2" type="ORF">Bca52824_017038</name>
</gene>
<comment type="caution">
    <text evidence="2">The sequence shown here is derived from an EMBL/GenBank/DDBJ whole genome shotgun (WGS) entry which is preliminary data.</text>
</comment>
<proteinExistence type="predicted"/>
<reference evidence="2 3" key="1">
    <citation type="submission" date="2020-02" db="EMBL/GenBank/DDBJ databases">
        <authorList>
            <person name="Ma Q."/>
            <person name="Huang Y."/>
            <person name="Song X."/>
            <person name="Pei D."/>
        </authorList>
    </citation>
    <scope>NUCLEOTIDE SEQUENCE [LARGE SCALE GENOMIC DNA]</scope>
    <source>
        <strain evidence="2">Sxm20200214</strain>
        <tissue evidence="2">Leaf</tissue>
    </source>
</reference>
<dbReference type="AlphaFoldDB" id="A0A8X7VMB6"/>
<evidence type="ECO:0000313" key="2">
    <source>
        <dbReference type="EMBL" id="KAG2313916.1"/>
    </source>
</evidence>